<evidence type="ECO:0000259" key="5">
    <source>
        <dbReference type="Pfam" id="PF00135"/>
    </source>
</evidence>
<dbReference type="Pfam" id="PF00135">
    <property type="entry name" value="COesterase"/>
    <property type="match status" value="1"/>
</dbReference>
<dbReference type="InterPro" id="IPR002168">
    <property type="entry name" value="Lipase_GDXG_HIS_AS"/>
</dbReference>
<feature type="signal peptide" evidence="4">
    <location>
        <begin position="1"/>
        <end position="19"/>
    </location>
</feature>
<evidence type="ECO:0000313" key="7">
    <source>
        <dbReference type="Proteomes" id="UP000467700"/>
    </source>
</evidence>
<gene>
    <name evidence="6" type="ORF">AAE3_LOCUS11343</name>
</gene>
<comment type="similarity">
    <text evidence="1 4">Belongs to the type-B carboxylesterase/lipase family.</text>
</comment>
<accession>A0A8S0WGU7</accession>
<dbReference type="InterPro" id="IPR002018">
    <property type="entry name" value="CarbesteraseB"/>
</dbReference>
<sequence>MKLSAISSIGLNTLKVGLATLLYAQLGASLALSSEPDASLLAGPLIGSTVTLDYGTFTGLRNTTSGITYFRGIRYAEPPIGELRWRAPVSPPIRRLGRVDATKFGNNCIATAQSTEVAGFSEDCLVGNVYIPTNTRKNDKLPVLVYFHGGGFQGGTTQTAPPDQLLQTSAKPLIFVSFEYRLGPLGFLGGSEVKKHGVLNAGMLDQRAALRWVQRYIGNFGGDRRKVMIWGQSAGAGSTMFHLIANGGNHEGLFRAAMGDSPSLSYLPAYNDAYVEGIYKKFVGFTACANKSTSAETFRCLRAAPVSDIIQAGPKLLASYPSTLFVFAPTLDGTFLSSRAVGAFSSTSLGPAKFAQVPLLFGSNADEGTKWSSTLPDPLSNTSMPSSDQETVVRFLQGQYASLPREPVDEAMGGLGLYPFSKYGDVGKQAEGMYGEARYICTAGLLTGGATSRGIGDVYQYYYYNPHLGSDHGSELAAFFSTPNSADANDLELFKTMREYWTSFVTDGRPKSKSGLAWKSSNDRTGSPRLLLHPAGTTMETIDEDLSARCSYWRGMADDMST</sequence>
<dbReference type="InterPro" id="IPR019826">
    <property type="entry name" value="Carboxylesterase_B_AS"/>
</dbReference>
<evidence type="ECO:0000313" key="6">
    <source>
        <dbReference type="EMBL" id="CAA7269130.1"/>
    </source>
</evidence>
<dbReference type="InterPro" id="IPR029058">
    <property type="entry name" value="AB_hydrolase_fold"/>
</dbReference>
<dbReference type="PANTHER" id="PTHR11559">
    <property type="entry name" value="CARBOXYLESTERASE"/>
    <property type="match status" value="1"/>
</dbReference>
<evidence type="ECO:0000256" key="3">
    <source>
        <dbReference type="ARBA" id="ARBA00022801"/>
    </source>
</evidence>
<dbReference type="GO" id="GO:0016787">
    <property type="term" value="F:hydrolase activity"/>
    <property type="evidence" value="ECO:0007669"/>
    <property type="project" value="UniProtKB-KW"/>
</dbReference>
<dbReference type="AlphaFoldDB" id="A0A8S0WGU7"/>
<keyword evidence="7" id="KW-1185">Reference proteome</keyword>
<dbReference type="InterPro" id="IPR050309">
    <property type="entry name" value="Type-B_Carboxylest/Lipase"/>
</dbReference>
<evidence type="ECO:0000256" key="2">
    <source>
        <dbReference type="ARBA" id="ARBA00010515"/>
    </source>
</evidence>
<dbReference type="OrthoDB" id="408631at2759"/>
<evidence type="ECO:0000256" key="4">
    <source>
        <dbReference type="RuleBase" id="RU361235"/>
    </source>
</evidence>
<keyword evidence="4" id="KW-0732">Signal</keyword>
<keyword evidence="3 4" id="KW-0378">Hydrolase</keyword>
<proteinExistence type="inferred from homology"/>
<evidence type="ECO:0000256" key="1">
    <source>
        <dbReference type="ARBA" id="ARBA00005964"/>
    </source>
</evidence>
<dbReference type="PROSITE" id="PS01173">
    <property type="entry name" value="LIPASE_GDXG_HIS"/>
    <property type="match status" value="1"/>
</dbReference>
<feature type="domain" description="Carboxylesterase type B" evidence="5">
    <location>
        <begin position="49"/>
        <end position="524"/>
    </location>
</feature>
<comment type="caution">
    <text evidence="6">The sequence shown here is derived from an EMBL/GenBank/DDBJ whole genome shotgun (WGS) entry which is preliminary data.</text>
</comment>
<protein>
    <recommendedName>
        <fullName evidence="4">Carboxylic ester hydrolase</fullName>
        <ecNumber evidence="4">3.1.1.-</ecNumber>
    </recommendedName>
</protein>
<dbReference type="Proteomes" id="UP000467700">
    <property type="component" value="Unassembled WGS sequence"/>
</dbReference>
<feature type="chain" id="PRO_5035962554" description="Carboxylic ester hydrolase" evidence="4">
    <location>
        <begin position="20"/>
        <end position="562"/>
    </location>
</feature>
<dbReference type="EC" id="3.1.1.-" evidence="4"/>
<dbReference type="Gene3D" id="3.40.50.1820">
    <property type="entry name" value="alpha/beta hydrolase"/>
    <property type="match status" value="1"/>
</dbReference>
<organism evidence="6 7">
    <name type="scientific">Cyclocybe aegerita</name>
    <name type="common">Black poplar mushroom</name>
    <name type="synonym">Agrocybe aegerita</name>
    <dbReference type="NCBI Taxonomy" id="1973307"/>
    <lineage>
        <taxon>Eukaryota</taxon>
        <taxon>Fungi</taxon>
        <taxon>Dikarya</taxon>
        <taxon>Basidiomycota</taxon>
        <taxon>Agaricomycotina</taxon>
        <taxon>Agaricomycetes</taxon>
        <taxon>Agaricomycetidae</taxon>
        <taxon>Agaricales</taxon>
        <taxon>Agaricineae</taxon>
        <taxon>Bolbitiaceae</taxon>
        <taxon>Cyclocybe</taxon>
    </lineage>
</organism>
<name>A0A8S0WGU7_CYCAE</name>
<dbReference type="PROSITE" id="PS00122">
    <property type="entry name" value="CARBOXYLESTERASE_B_1"/>
    <property type="match status" value="1"/>
</dbReference>
<reference evidence="6 7" key="1">
    <citation type="submission" date="2020-01" db="EMBL/GenBank/DDBJ databases">
        <authorList>
            <person name="Gupta K D."/>
        </authorList>
    </citation>
    <scope>NUCLEOTIDE SEQUENCE [LARGE SCALE GENOMIC DNA]</scope>
</reference>
<dbReference type="SUPFAM" id="SSF53474">
    <property type="entry name" value="alpha/beta-Hydrolases"/>
    <property type="match status" value="1"/>
</dbReference>
<comment type="similarity">
    <text evidence="2">Belongs to the 'GDXG' lipolytic enzyme family.</text>
</comment>
<dbReference type="EMBL" id="CACVBS010000074">
    <property type="protein sequence ID" value="CAA7269130.1"/>
    <property type="molecule type" value="Genomic_DNA"/>
</dbReference>